<dbReference type="EMBL" id="JAFIRR010000212">
    <property type="protein sequence ID" value="MCO6419638.1"/>
    <property type="molecule type" value="Genomic_DNA"/>
</dbReference>
<organism evidence="1 2">
    <name type="scientific">Siccirubricoccus soli</name>
    <dbReference type="NCBI Taxonomy" id="2899147"/>
    <lineage>
        <taxon>Bacteria</taxon>
        <taxon>Pseudomonadati</taxon>
        <taxon>Pseudomonadota</taxon>
        <taxon>Alphaproteobacteria</taxon>
        <taxon>Acetobacterales</taxon>
        <taxon>Roseomonadaceae</taxon>
        <taxon>Siccirubricoccus</taxon>
    </lineage>
</organism>
<dbReference type="Proteomes" id="UP001523392">
    <property type="component" value="Unassembled WGS sequence"/>
</dbReference>
<reference evidence="1 2" key="1">
    <citation type="submission" date="2021-12" db="EMBL/GenBank/DDBJ databases">
        <title>Siccirubricoccus leaddurans sp. nov., a high concentration Zn2+ tolerance bacterium.</title>
        <authorList>
            <person name="Cao Y."/>
        </authorList>
    </citation>
    <scope>NUCLEOTIDE SEQUENCE [LARGE SCALE GENOMIC DNA]</scope>
    <source>
        <strain evidence="1 2">KC 17139</strain>
    </source>
</reference>
<sequence length="171" mass="18167">MAGDRLVLSRVGVAAGLRPIAVTAAPAEAALAPRRSLAEAIPAATLAPVQLKPRVDVTLDQTRIVNPQIFDRVTKIRPFPIVLLNTCPGQGVHDHAGSAAYTLACDDPQARGQPDWRWCRKCQGLAYGGGVAQSRCPRGGQHDHTGSAAYTLAMNDPAAPGQPGWRWCQKC</sequence>
<feature type="non-terminal residue" evidence="1">
    <location>
        <position position="171"/>
    </location>
</feature>
<comment type="caution">
    <text evidence="1">The sequence shown here is derived from an EMBL/GenBank/DDBJ whole genome shotgun (WGS) entry which is preliminary data.</text>
</comment>
<accession>A0ABT1DCH3</accession>
<name>A0ABT1DCH3_9PROT</name>
<keyword evidence="2" id="KW-1185">Reference proteome</keyword>
<evidence type="ECO:0000313" key="2">
    <source>
        <dbReference type="Proteomes" id="UP001523392"/>
    </source>
</evidence>
<gene>
    <name evidence="1" type="ORF">JYK14_26230</name>
</gene>
<protein>
    <submittedName>
        <fullName evidence="1">Uncharacterized protein</fullName>
    </submittedName>
</protein>
<evidence type="ECO:0000313" key="1">
    <source>
        <dbReference type="EMBL" id="MCO6419638.1"/>
    </source>
</evidence>
<dbReference type="RefSeq" id="WP_252956324.1">
    <property type="nucleotide sequence ID" value="NZ_JAFIRR010000212.1"/>
</dbReference>
<proteinExistence type="predicted"/>